<evidence type="ECO:0000256" key="1">
    <source>
        <dbReference type="SAM" id="MobiDB-lite"/>
    </source>
</evidence>
<keyword evidence="2" id="KW-0732">Signal</keyword>
<feature type="region of interest" description="Disordered" evidence="1">
    <location>
        <begin position="68"/>
        <end position="90"/>
    </location>
</feature>
<evidence type="ECO:0000313" key="4">
    <source>
        <dbReference type="Proteomes" id="UP001472677"/>
    </source>
</evidence>
<dbReference type="EMBL" id="JBBPBM010000004">
    <property type="protein sequence ID" value="KAK8590097.1"/>
    <property type="molecule type" value="Genomic_DNA"/>
</dbReference>
<sequence>MGLGRLSPVHGVQFWTLFGGLLWPGLQPAEPPRRALDRAYHYWPNSQPCLAIQRTRANPCLLGFPLNPRDDDDRSIGRQRRLDDNDKGITAGKATVNKNLHNLRLTQTPLNMKMKQRAVVQDLNREPKSSKRWISRMVTEIKKPMAWVETRGHMEPNSSGGAHHERREGGNEKIKLKTVSQSQLATGCGFQTANGGG</sequence>
<gene>
    <name evidence="3" type="ORF">V6N12_024480</name>
</gene>
<evidence type="ECO:0000313" key="3">
    <source>
        <dbReference type="EMBL" id="KAK8590097.1"/>
    </source>
</evidence>
<dbReference type="Proteomes" id="UP001472677">
    <property type="component" value="Unassembled WGS sequence"/>
</dbReference>
<feature type="compositionally biased region" description="Basic and acidic residues" evidence="1">
    <location>
        <begin position="68"/>
        <end position="87"/>
    </location>
</feature>
<feature type="chain" id="PRO_5047246934" evidence="2">
    <location>
        <begin position="29"/>
        <end position="197"/>
    </location>
</feature>
<evidence type="ECO:0000256" key="2">
    <source>
        <dbReference type="SAM" id="SignalP"/>
    </source>
</evidence>
<name>A0ABR2G174_9ROSI</name>
<organism evidence="3 4">
    <name type="scientific">Hibiscus sabdariffa</name>
    <name type="common">roselle</name>
    <dbReference type="NCBI Taxonomy" id="183260"/>
    <lineage>
        <taxon>Eukaryota</taxon>
        <taxon>Viridiplantae</taxon>
        <taxon>Streptophyta</taxon>
        <taxon>Embryophyta</taxon>
        <taxon>Tracheophyta</taxon>
        <taxon>Spermatophyta</taxon>
        <taxon>Magnoliopsida</taxon>
        <taxon>eudicotyledons</taxon>
        <taxon>Gunneridae</taxon>
        <taxon>Pentapetalae</taxon>
        <taxon>rosids</taxon>
        <taxon>malvids</taxon>
        <taxon>Malvales</taxon>
        <taxon>Malvaceae</taxon>
        <taxon>Malvoideae</taxon>
        <taxon>Hibiscus</taxon>
    </lineage>
</organism>
<keyword evidence="4" id="KW-1185">Reference proteome</keyword>
<feature type="signal peptide" evidence="2">
    <location>
        <begin position="1"/>
        <end position="28"/>
    </location>
</feature>
<comment type="caution">
    <text evidence="3">The sequence shown here is derived from an EMBL/GenBank/DDBJ whole genome shotgun (WGS) entry which is preliminary data.</text>
</comment>
<accession>A0ABR2G174</accession>
<protein>
    <submittedName>
        <fullName evidence="3">Uncharacterized protein</fullName>
    </submittedName>
</protein>
<proteinExistence type="predicted"/>
<reference evidence="3 4" key="1">
    <citation type="journal article" date="2024" name="G3 (Bethesda)">
        <title>Genome assembly of Hibiscus sabdariffa L. provides insights into metabolisms of medicinal natural products.</title>
        <authorList>
            <person name="Kim T."/>
        </authorList>
    </citation>
    <scope>NUCLEOTIDE SEQUENCE [LARGE SCALE GENOMIC DNA]</scope>
    <source>
        <strain evidence="3">TK-2024</strain>
        <tissue evidence="3">Old leaves</tissue>
    </source>
</reference>